<evidence type="ECO:0000313" key="1">
    <source>
        <dbReference type="EMBL" id="MBW72811.1"/>
    </source>
</evidence>
<sequence>MALLHGQTLHLLPHLLQTSAALLSGGTSVSRWTTLLTAPCGFLRYSFAVPSALMLFFGNNSFPCSSAQKLFPVSWSFHGFQVHRSFATP</sequence>
<protein>
    <submittedName>
        <fullName evidence="1">Putative secreted protein</fullName>
    </submittedName>
</protein>
<accession>A0A2M4D5M6</accession>
<dbReference type="AlphaFoldDB" id="A0A2M4D5M6"/>
<proteinExistence type="predicted"/>
<reference evidence="1" key="1">
    <citation type="submission" date="2018-01" db="EMBL/GenBank/DDBJ databases">
        <title>An insight into the sialome of Amazonian anophelines.</title>
        <authorList>
            <person name="Ribeiro J.M."/>
            <person name="Scarpassa V."/>
            <person name="Calvo E."/>
        </authorList>
    </citation>
    <scope>NUCLEOTIDE SEQUENCE</scope>
</reference>
<organism evidence="1">
    <name type="scientific">Anopheles darlingi</name>
    <name type="common">Mosquito</name>
    <dbReference type="NCBI Taxonomy" id="43151"/>
    <lineage>
        <taxon>Eukaryota</taxon>
        <taxon>Metazoa</taxon>
        <taxon>Ecdysozoa</taxon>
        <taxon>Arthropoda</taxon>
        <taxon>Hexapoda</taxon>
        <taxon>Insecta</taxon>
        <taxon>Pterygota</taxon>
        <taxon>Neoptera</taxon>
        <taxon>Endopterygota</taxon>
        <taxon>Diptera</taxon>
        <taxon>Nematocera</taxon>
        <taxon>Culicoidea</taxon>
        <taxon>Culicidae</taxon>
        <taxon>Anophelinae</taxon>
        <taxon>Anopheles</taxon>
    </lineage>
</organism>
<name>A0A2M4D5M6_ANODA</name>
<dbReference type="EMBL" id="GGFL01008633">
    <property type="protein sequence ID" value="MBW72811.1"/>
    <property type="molecule type" value="Transcribed_RNA"/>
</dbReference>